<evidence type="ECO:0000313" key="3">
    <source>
        <dbReference type="Proteomes" id="UP000001683"/>
    </source>
</evidence>
<dbReference type="InterPro" id="IPR001279">
    <property type="entry name" value="Metallo-B-lactamas"/>
</dbReference>
<dbReference type="FunCoup" id="B2A7W9">
    <property type="interactions" value="144"/>
</dbReference>
<feature type="domain" description="Metallo-beta-lactamase" evidence="1">
    <location>
        <begin position="23"/>
        <end position="229"/>
    </location>
</feature>
<protein>
    <submittedName>
        <fullName evidence="2">Beta-lactamase domain protein</fullName>
    </submittedName>
</protein>
<sequence length="324" mass="37433">MPEEILKDIYRIEVPLPRNPLKAINSYLIKGQERNLLIDTGMNRQECSKALTTALDTLKVDMTKTDLLITHLHADHIGLAFNLAFEDSNIYFNPLDAKILGDNNFWNKNQQLASKNGFPKDLLEEAVKKHPGYKYTPEISKEFTFIQEDEVIEVGDYQLKCIETPGHTPGNICLYDDDKKILFSGDHVLWNITPNISASIDPNGNPLKDYINSLDKVRDLEVELVLPAHRSLFYDLSKRVDQLKLHHQMREKEIEEILHDNKKLTAYQLASLMSWEIKCNSWEDFPLVQKWFATEEALAHLKYMEDKGTIGKKVTESIIHYHLN</sequence>
<dbReference type="SUPFAM" id="SSF56281">
    <property type="entry name" value="Metallo-hydrolase/oxidoreductase"/>
    <property type="match status" value="1"/>
</dbReference>
<dbReference type="SMART" id="SM00849">
    <property type="entry name" value="Lactamase_B"/>
    <property type="match status" value="1"/>
</dbReference>
<gene>
    <name evidence="2" type="ordered locus">Nther_0832</name>
</gene>
<dbReference type="Gene3D" id="1.10.10.10">
    <property type="entry name" value="Winged helix-like DNA-binding domain superfamily/Winged helix DNA-binding domain"/>
    <property type="match status" value="1"/>
</dbReference>
<proteinExistence type="predicted"/>
<dbReference type="InParanoid" id="B2A7W9"/>
<dbReference type="Proteomes" id="UP000001683">
    <property type="component" value="Chromosome"/>
</dbReference>
<dbReference type="PANTHER" id="PTHR23131:SF4">
    <property type="entry name" value="METALLO-BETA-LACTAMASE SUPERFAMILY POTEIN"/>
    <property type="match status" value="1"/>
</dbReference>
<dbReference type="AlphaFoldDB" id="B2A7W9"/>
<dbReference type="PANTHER" id="PTHR23131">
    <property type="entry name" value="ENDORIBONUCLEASE LACTB2"/>
    <property type="match status" value="1"/>
</dbReference>
<dbReference type="HOGENOM" id="CLU_048478_0_0_9"/>
<dbReference type="InterPro" id="IPR050662">
    <property type="entry name" value="Sec-metab_biosynth-thioest"/>
</dbReference>
<reference evidence="2 3" key="2">
    <citation type="journal article" date="2011" name="J. Bacteriol.">
        <title>Complete genome sequence of the anaerobic, halophilic alkalithermophile Natranaerobius thermophilus JW/NM-WN-LF.</title>
        <authorList>
            <person name="Zhao B."/>
            <person name="Mesbah N.M."/>
            <person name="Dalin E."/>
            <person name="Goodwin L."/>
            <person name="Nolan M."/>
            <person name="Pitluck S."/>
            <person name="Chertkov O."/>
            <person name="Brettin T.S."/>
            <person name="Han J."/>
            <person name="Larimer F.W."/>
            <person name="Land M.L."/>
            <person name="Hauser L."/>
            <person name="Kyrpides N."/>
            <person name="Wiegel J."/>
        </authorList>
    </citation>
    <scope>NUCLEOTIDE SEQUENCE [LARGE SCALE GENOMIC DNA]</scope>
    <source>
        <strain evidence="3">ATCC BAA-1301 / DSM 18059 / JW/NM-WN-LF</strain>
    </source>
</reference>
<dbReference type="Pfam" id="PF00753">
    <property type="entry name" value="Lactamase_B"/>
    <property type="match status" value="1"/>
</dbReference>
<name>B2A7W9_NATTJ</name>
<reference evidence="2 3" key="1">
    <citation type="submission" date="2008-04" db="EMBL/GenBank/DDBJ databases">
        <title>Complete sequence of chromosome of Natranaerobius thermophilus JW/NM-WN-LF.</title>
        <authorList>
            <consortium name="US DOE Joint Genome Institute"/>
            <person name="Copeland A."/>
            <person name="Lucas S."/>
            <person name="Lapidus A."/>
            <person name="Glavina del Rio T."/>
            <person name="Dalin E."/>
            <person name="Tice H."/>
            <person name="Bruce D."/>
            <person name="Goodwin L."/>
            <person name="Pitluck S."/>
            <person name="Chertkov O."/>
            <person name="Brettin T."/>
            <person name="Detter J.C."/>
            <person name="Han C."/>
            <person name="Kuske C.R."/>
            <person name="Schmutz J."/>
            <person name="Larimer F."/>
            <person name="Land M."/>
            <person name="Hauser L."/>
            <person name="Kyrpides N."/>
            <person name="Lykidis A."/>
            <person name="Mesbah N.M."/>
            <person name="Wiegel J."/>
        </authorList>
    </citation>
    <scope>NUCLEOTIDE SEQUENCE [LARGE SCALE GENOMIC DNA]</scope>
    <source>
        <strain evidence="3">ATCC BAA-1301 / DSM 18059 / JW/NM-WN-LF</strain>
    </source>
</reference>
<dbReference type="InterPro" id="IPR036388">
    <property type="entry name" value="WH-like_DNA-bd_sf"/>
</dbReference>
<dbReference type="STRING" id="457570.Nther_0832"/>
<accession>B2A7W9</accession>
<dbReference type="KEGG" id="nth:Nther_0832"/>
<dbReference type="eggNOG" id="COG0491">
    <property type="taxonomic scope" value="Bacteria"/>
</dbReference>
<evidence type="ECO:0000313" key="2">
    <source>
        <dbReference type="EMBL" id="ACB84417.1"/>
    </source>
</evidence>
<dbReference type="RefSeq" id="WP_012447295.1">
    <property type="nucleotide sequence ID" value="NC_010718.1"/>
</dbReference>
<dbReference type="CDD" id="cd07725">
    <property type="entry name" value="TTHA1429-like_MBL-fold"/>
    <property type="match status" value="1"/>
</dbReference>
<keyword evidence="3" id="KW-1185">Reference proteome</keyword>
<dbReference type="OrthoDB" id="9761531at2"/>
<dbReference type="Gene3D" id="3.60.15.10">
    <property type="entry name" value="Ribonuclease Z/Hydroxyacylglutathione hydrolase-like"/>
    <property type="match status" value="1"/>
</dbReference>
<evidence type="ECO:0000259" key="1">
    <source>
        <dbReference type="SMART" id="SM00849"/>
    </source>
</evidence>
<organism evidence="2 3">
    <name type="scientific">Natranaerobius thermophilus (strain ATCC BAA-1301 / DSM 18059 / JW/NM-WN-LF)</name>
    <dbReference type="NCBI Taxonomy" id="457570"/>
    <lineage>
        <taxon>Bacteria</taxon>
        <taxon>Bacillati</taxon>
        <taxon>Bacillota</taxon>
        <taxon>Clostridia</taxon>
        <taxon>Natranaerobiales</taxon>
        <taxon>Natranaerobiaceae</taxon>
        <taxon>Natranaerobius</taxon>
    </lineage>
</organism>
<dbReference type="InterPro" id="IPR036866">
    <property type="entry name" value="RibonucZ/Hydroxyglut_hydro"/>
</dbReference>
<dbReference type="EMBL" id="CP001034">
    <property type="protein sequence ID" value="ACB84417.1"/>
    <property type="molecule type" value="Genomic_DNA"/>
</dbReference>